<evidence type="ECO:0000313" key="9">
    <source>
        <dbReference type="Proteomes" id="UP001208570"/>
    </source>
</evidence>
<dbReference type="Pfam" id="PF05835">
    <property type="entry name" value="Synaphin"/>
    <property type="match status" value="1"/>
</dbReference>
<feature type="region of interest" description="Disordered" evidence="7">
    <location>
        <begin position="107"/>
        <end position="126"/>
    </location>
</feature>
<dbReference type="FunFam" id="1.20.5.580:FF:000002">
    <property type="entry name" value="Complexin, isoform AB"/>
    <property type="match status" value="1"/>
</dbReference>
<comment type="function">
    <text evidence="6">Positively regulates a late step in synaptic vesicle exocytosis.</text>
</comment>
<dbReference type="InterPro" id="IPR008849">
    <property type="entry name" value="Synaphin"/>
</dbReference>
<feature type="region of interest" description="Disordered" evidence="7">
    <location>
        <begin position="28"/>
        <end position="94"/>
    </location>
</feature>
<organism evidence="8 9">
    <name type="scientific">Paralvinella palmiformis</name>
    <dbReference type="NCBI Taxonomy" id="53620"/>
    <lineage>
        <taxon>Eukaryota</taxon>
        <taxon>Metazoa</taxon>
        <taxon>Spiralia</taxon>
        <taxon>Lophotrochozoa</taxon>
        <taxon>Annelida</taxon>
        <taxon>Polychaeta</taxon>
        <taxon>Sedentaria</taxon>
        <taxon>Canalipalpata</taxon>
        <taxon>Terebellida</taxon>
        <taxon>Terebelliformia</taxon>
        <taxon>Alvinellidae</taxon>
        <taxon>Paralvinella</taxon>
    </lineage>
</organism>
<comment type="similarity">
    <text evidence="1">Belongs to the complexin/synaphin family.</text>
</comment>
<evidence type="ECO:0000256" key="3">
    <source>
        <dbReference type="ARBA" id="ARBA00022483"/>
    </source>
</evidence>
<evidence type="ECO:0008006" key="10">
    <source>
        <dbReference type="Google" id="ProtNLM"/>
    </source>
</evidence>
<dbReference type="GO" id="GO:0043195">
    <property type="term" value="C:terminal bouton"/>
    <property type="evidence" value="ECO:0007669"/>
    <property type="project" value="TreeGrafter"/>
</dbReference>
<dbReference type="SUPFAM" id="SSF58038">
    <property type="entry name" value="SNARE fusion complex"/>
    <property type="match status" value="1"/>
</dbReference>
<evidence type="ECO:0000256" key="7">
    <source>
        <dbReference type="SAM" id="MobiDB-lite"/>
    </source>
</evidence>
<dbReference type="GO" id="GO:0031201">
    <property type="term" value="C:SNARE complex"/>
    <property type="evidence" value="ECO:0007669"/>
    <property type="project" value="TreeGrafter"/>
</dbReference>
<keyword evidence="4" id="KW-0532">Neurotransmitter transport</keyword>
<evidence type="ECO:0000256" key="2">
    <source>
        <dbReference type="ARBA" id="ARBA00022448"/>
    </source>
</evidence>
<comment type="caution">
    <text evidence="8">The sequence shown here is derived from an EMBL/GenBank/DDBJ whole genome shotgun (WGS) entry which is preliminary data.</text>
</comment>
<dbReference type="AlphaFoldDB" id="A0AAD9K8K2"/>
<dbReference type="PANTHER" id="PTHR16705:SF4">
    <property type="entry name" value="COMPLEXIN"/>
    <property type="match status" value="1"/>
</dbReference>
<proteinExistence type="inferred from homology"/>
<evidence type="ECO:0000256" key="5">
    <source>
        <dbReference type="ARBA" id="ARBA00023054"/>
    </source>
</evidence>
<keyword evidence="3" id="KW-0268">Exocytosis</keyword>
<evidence type="ECO:0000256" key="1">
    <source>
        <dbReference type="ARBA" id="ARBA00005396"/>
    </source>
</evidence>
<reference evidence="8" key="1">
    <citation type="journal article" date="2023" name="Mol. Biol. Evol.">
        <title>Third-Generation Sequencing Reveals the Adaptive Role of the Epigenome in Three Deep-Sea Polychaetes.</title>
        <authorList>
            <person name="Perez M."/>
            <person name="Aroh O."/>
            <person name="Sun Y."/>
            <person name="Lan Y."/>
            <person name="Juniper S.K."/>
            <person name="Young C.R."/>
            <person name="Angers B."/>
            <person name="Qian P.Y."/>
        </authorList>
    </citation>
    <scope>NUCLEOTIDE SEQUENCE</scope>
    <source>
        <strain evidence="8">P08H-3</strain>
    </source>
</reference>
<dbReference type="EMBL" id="JAODUP010000039">
    <property type="protein sequence ID" value="KAK2166415.1"/>
    <property type="molecule type" value="Genomic_DNA"/>
</dbReference>
<dbReference type="CDD" id="cd22808">
    <property type="entry name" value="Complexin_NTD_CPLX_I_II"/>
    <property type="match status" value="1"/>
</dbReference>
<dbReference type="GO" id="GO:0046928">
    <property type="term" value="P:regulation of neurotransmitter secretion"/>
    <property type="evidence" value="ECO:0007669"/>
    <property type="project" value="TreeGrafter"/>
</dbReference>
<dbReference type="Proteomes" id="UP001208570">
    <property type="component" value="Unassembled WGS sequence"/>
</dbReference>
<accession>A0AAD9K8K2</accession>
<gene>
    <name evidence="8" type="ORF">LSH36_39g03016</name>
</gene>
<keyword evidence="2" id="KW-0813">Transport</keyword>
<dbReference type="GO" id="GO:0019905">
    <property type="term" value="F:syntaxin binding"/>
    <property type="evidence" value="ECO:0007669"/>
    <property type="project" value="InterPro"/>
</dbReference>
<name>A0AAD9K8K2_9ANNE</name>
<sequence length="161" mass="18534">MNLGIKAITSTGPLAKVKKFFSDDVVRALGDKDDEKKDEKGDEEEEDPEIAAARREAEERRAEKHRRMEEERETMRQQIRDKYGIKKKEEKPEEEVVDFGRIGRKKKTPAEMAAEMNAEEDDEFSNSVFPKNLDEFKTKVTELPSTVMTSMSEATEKCSLQ</sequence>
<dbReference type="GO" id="GO:0016079">
    <property type="term" value="P:synaptic vesicle exocytosis"/>
    <property type="evidence" value="ECO:0007669"/>
    <property type="project" value="TreeGrafter"/>
</dbReference>
<dbReference type="Gene3D" id="1.20.5.580">
    <property type="entry name" value="Single Helix bin"/>
    <property type="match status" value="1"/>
</dbReference>
<evidence type="ECO:0000313" key="8">
    <source>
        <dbReference type="EMBL" id="KAK2166415.1"/>
    </source>
</evidence>
<keyword evidence="9" id="KW-1185">Reference proteome</keyword>
<evidence type="ECO:0000256" key="4">
    <source>
        <dbReference type="ARBA" id="ARBA00022775"/>
    </source>
</evidence>
<dbReference type="PANTHER" id="PTHR16705">
    <property type="entry name" value="COMPLEXIN"/>
    <property type="match status" value="1"/>
</dbReference>
<evidence type="ECO:0000256" key="6">
    <source>
        <dbReference type="ARBA" id="ARBA00037297"/>
    </source>
</evidence>
<keyword evidence="5" id="KW-0175">Coiled coil</keyword>
<feature type="compositionally biased region" description="Basic and acidic residues" evidence="7">
    <location>
        <begin position="52"/>
        <end position="91"/>
    </location>
</feature>
<protein>
    <recommendedName>
        <fullName evidence="10">Complexin</fullName>
    </recommendedName>
</protein>
<feature type="compositionally biased region" description="Basic and acidic residues" evidence="7">
    <location>
        <begin position="28"/>
        <end position="40"/>
    </location>
</feature>